<name>A0A1M8A379_MALS4</name>
<keyword evidence="3 6" id="KW-0697">Rotamase</keyword>
<evidence type="ECO:0000256" key="6">
    <source>
        <dbReference type="RuleBase" id="RU363019"/>
    </source>
</evidence>
<evidence type="ECO:0000256" key="1">
    <source>
        <dbReference type="ARBA" id="ARBA00000971"/>
    </source>
</evidence>
<dbReference type="GO" id="GO:0071013">
    <property type="term" value="C:catalytic step 2 spliceosome"/>
    <property type="evidence" value="ECO:0007669"/>
    <property type="project" value="TreeGrafter"/>
</dbReference>
<dbReference type="VEuPathDB" id="FungiDB:MSYG_1234"/>
<dbReference type="Proteomes" id="UP000186303">
    <property type="component" value="Chromosome 2"/>
</dbReference>
<dbReference type="CDD" id="cd01928">
    <property type="entry name" value="Cyclophilin_PPIL3_like"/>
    <property type="match status" value="1"/>
</dbReference>
<dbReference type="PANTHER" id="PTHR45625">
    <property type="entry name" value="PEPTIDYL-PROLYL CIS-TRANS ISOMERASE-RELATED"/>
    <property type="match status" value="1"/>
</dbReference>
<dbReference type="GO" id="GO:0003755">
    <property type="term" value="F:peptidyl-prolyl cis-trans isomerase activity"/>
    <property type="evidence" value="ECO:0007669"/>
    <property type="project" value="UniProtKB-UniRule"/>
</dbReference>
<feature type="domain" description="PPIase cyclophilin-type" evidence="7">
    <location>
        <begin position="6"/>
        <end position="156"/>
    </location>
</feature>
<comment type="function">
    <text evidence="2 6">PPIases accelerate the folding of proteins. It catalyzes the cis-trans isomerization of proline imidic peptide bonds in oligopeptides.</text>
</comment>
<evidence type="ECO:0000256" key="5">
    <source>
        <dbReference type="ARBA" id="ARBA00038286"/>
    </source>
</evidence>
<dbReference type="PANTHER" id="PTHR45625:SF2">
    <property type="entry name" value="PEPTIDYL-PROLYL CIS-TRANS ISOMERASE-LIKE 3"/>
    <property type="match status" value="1"/>
</dbReference>
<keyword evidence="9" id="KW-1185">Reference proteome</keyword>
<comment type="catalytic activity">
    <reaction evidence="1 6">
        <text>[protein]-peptidylproline (omega=180) = [protein]-peptidylproline (omega=0)</text>
        <dbReference type="Rhea" id="RHEA:16237"/>
        <dbReference type="Rhea" id="RHEA-COMP:10747"/>
        <dbReference type="Rhea" id="RHEA-COMP:10748"/>
        <dbReference type="ChEBI" id="CHEBI:83833"/>
        <dbReference type="ChEBI" id="CHEBI:83834"/>
        <dbReference type="EC" id="5.2.1.8"/>
    </reaction>
</comment>
<dbReference type="EC" id="5.2.1.8" evidence="6"/>
<dbReference type="PIRSF" id="PIRSF001467">
    <property type="entry name" value="Peptidylpro_ismrse"/>
    <property type="match status" value="1"/>
</dbReference>
<dbReference type="OrthoDB" id="271386at2759"/>
<evidence type="ECO:0000256" key="3">
    <source>
        <dbReference type="ARBA" id="ARBA00023110"/>
    </source>
</evidence>
<proteinExistence type="inferred from homology"/>
<dbReference type="AlphaFoldDB" id="A0A1M8A379"/>
<evidence type="ECO:0000256" key="4">
    <source>
        <dbReference type="ARBA" id="ARBA00023235"/>
    </source>
</evidence>
<dbReference type="InterPro" id="IPR044666">
    <property type="entry name" value="Cyclophilin_A-like"/>
</dbReference>
<dbReference type="Pfam" id="PF00160">
    <property type="entry name" value="Pro_isomerase"/>
    <property type="match status" value="1"/>
</dbReference>
<dbReference type="FunFam" id="2.40.100.10:FF:000012">
    <property type="entry name" value="Peptidyl-prolyl cis-trans isomerase"/>
    <property type="match status" value="1"/>
</dbReference>
<evidence type="ECO:0000259" key="7">
    <source>
        <dbReference type="PROSITE" id="PS50072"/>
    </source>
</evidence>
<dbReference type="InterPro" id="IPR002130">
    <property type="entry name" value="Cyclophilin-type_PPIase_dom"/>
</dbReference>
<protein>
    <recommendedName>
        <fullName evidence="6">Peptidyl-prolyl cis-trans isomerase</fullName>
        <shortName evidence="6">PPIase</shortName>
        <ecNumber evidence="6">5.2.1.8</ecNumber>
    </recommendedName>
</protein>
<evidence type="ECO:0000313" key="8">
    <source>
        <dbReference type="EMBL" id="SHO76895.1"/>
    </source>
</evidence>
<dbReference type="EMBL" id="LT671822">
    <property type="protein sequence ID" value="SHO76895.1"/>
    <property type="molecule type" value="Genomic_DNA"/>
</dbReference>
<evidence type="ECO:0000313" key="9">
    <source>
        <dbReference type="Proteomes" id="UP000186303"/>
    </source>
</evidence>
<comment type="similarity">
    <text evidence="5">Belongs to the cyclophilin-type PPIase family. PPIL3 subfamily.</text>
</comment>
<dbReference type="STRING" id="1230383.A0A1M8A379"/>
<dbReference type="PROSITE" id="PS50072">
    <property type="entry name" value="CSA_PPIASE_2"/>
    <property type="match status" value="1"/>
</dbReference>
<dbReference type="InterPro" id="IPR029000">
    <property type="entry name" value="Cyclophilin-like_dom_sf"/>
</dbReference>
<dbReference type="SUPFAM" id="SSF50891">
    <property type="entry name" value="Cyclophilin-like"/>
    <property type="match status" value="1"/>
</dbReference>
<sequence>MSVTLHTTLGDVKIEVFCEAVPRAAENFLAHCAAGTYNGVLWHRNMAGFMVQTGDPTGTGKGGESIWGRPFDDEIRPTLKFHARGMVAMATGGPNANRSQFFITYSEQPHLNGKYTIFGKVIEGAELGGTLEAIEKGPVDAKHRPVPEIRTESVTIHANPIAQKAMQM</sequence>
<gene>
    <name evidence="8" type="ORF">MSYG_1234</name>
</gene>
<dbReference type="OMA" id="VPFHRVM"/>
<organism evidence="8 9">
    <name type="scientific">Malassezia sympodialis (strain ATCC 42132)</name>
    <name type="common">Atopic eczema-associated yeast</name>
    <dbReference type="NCBI Taxonomy" id="1230383"/>
    <lineage>
        <taxon>Eukaryota</taxon>
        <taxon>Fungi</taxon>
        <taxon>Dikarya</taxon>
        <taxon>Basidiomycota</taxon>
        <taxon>Ustilaginomycotina</taxon>
        <taxon>Malasseziomycetes</taxon>
        <taxon>Malasseziales</taxon>
        <taxon>Malasseziaceae</taxon>
        <taxon>Malassezia</taxon>
    </lineage>
</organism>
<reference evidence="9" key="1">
    <citation type="journal article" date="2017" name="Nucleic Acids Res.">
        <title>Proteogenomics produces comprehensive and highly accurate protein-coding gene annotation in a complete genome assembly of Malassezia sympodialis.</title>
        <authorList>
            <person name="Zhu Y."/>
            <person name="Engstroem P.G."/>
            <person name="Tellgren-Roth C."/>
            <person name="Baudo C.D."/>
            <person name="Kennell J.C."/>
            <person name="Sun S."/>
            <person name="Billmyre R.B."/>
            <person name="Schroeder M.S."/>
            <person name="Andersson A."/>
            <person name="Holm T."/>
            <person name="Sigurgeirsson B."/>
            <person name="Wu G."/>
            <person name="Sankaranarayanan S.R."/>
            <person name="Siddharthan R."/>
            <person name="Sanyal K."/>
            <person name="Lundeberg J."/>
            <person name="Nystedt B."/>
            <person name="Boekhout T."/>
            <person name="Dawson T.L. Jr."/>
            <person name="Heitman J."/>
            <person name="Scheynius A."/>
            <person name="Lehtioe J."/>
        </authorList>
    </citation>
    <scope>NUCLEOTIDE SEQUENCE [LARGE SCALE GENOMIC DNA]</scope>
    <source>
        <strain evidence="9">ATCC 42132</strain>
    </source>
</reference>
<dbReference type="InterPro" id="IPR024936">
    <property type="entry name" value="Cyclophilin-type_PPIase"/>
</dbReference>
<dbReference type="Gene3D" id="2.40.100.10">
    <property type="entry name" value="Cyclophilin-like"/>
    <property type="match status" value="1"/>
</dbReference>
<evidence type="ECO:0000256" key="2">
    <source>
        <dbReference type="ARBA" id="ARBA00002388"/>
    </source>
</evidence>
<keyword evidence="4 6" id="KW-0413">Isomerase</keyword>
<dbReference type="PRINTS" id="PR00153">
    <property type="entry name" value="CSAPPISMRASE"/>
</dbReference>
<accession>A0A1M8A379</accession>